<reference evidence="4 5" key="1">
    <citation type="submission" date="2023-03" db="EMBL/GenBank/DDBJ databases">
        <title>Novel Species.</title>
        <authorList>
            <person name="Ma S."/>
        </authorList>
    </citation>
    <scope>NUCLEOTIDE SEQUENCE [LARGE SCALE GENOMIC DNA]</scope>
    <source>
        <strain evidence="4 5">B11</strain>
    </source>
</reference>
<dbReference type="Proteomes" id="UP001461341">
    <property type="component" value="Chromosome"/>
</dbReference>
<evidence type="ECO:0000259" key="3">
    <source>
        <dbReference type="Pfam" id="PF00155"/>
    </source>
</evidence>
<dbReference type="PANTHER" id="PTHR42885">
    <property type="entry name" value="HISTIDINOL-PHOSPHATE AMINOTRANSFERASE-RELATED"/>
    <property type="match status" value="1"/>
</dbReference>
<keyword evidence="2" id="KW-0663">Pyridoxal phosphate</keyword>
<keyword evidence="4" id="KW-0808">Transferase</keyword>
<dbReference type="Gene3D" id="3.40.640.10">
    <property type="entry name" value="Type I PLP-dependent aspartate aminotransferase-like (Major domain)"/>
    <property type="match status" value="1"/>
</dbReference>
<feature type="domain" description="Aminotransferase class I/classII large" evidence="3">
    <location>
        <begin position="42"/>
        <end position="347"/>
    </location>
</feature>
<dbReference type="SUPFAM" id="SSF53383">
    <property type="entry name" value="PLP-dependent transferases"/>
    <property type="match status" value="1"/>
</dbReference>
<keyword evidence="4" id="KW-0032">Aminotransferase</keyword>
<dbReference type="EMBL" id="CP121689">
    <property type="protein sequence ID" value="WZL76009.1"/>
    <property type="molecule type" value="Genomic_DNA"/>
</dbReference>
<dbReference type="Pfam" id="PF00155">
    <property type="entry name" value="Aminotran_1_2"/>
    <property type="match status" value="1"/>
</dbReference>
<proteinExistence type="predicted"/>
<dbReference type="InterPro" id="IPR004839">
    <property type="entry name" value="Aminotransferase_I/II_large"/>
</dbReference>
<dbReference type="Gene3D" id="3.90.1150.10">
    <property type="entry name" value="Aspartate Aminotransferase, domain 1"/>
    <property type="match status" value="1"/>
</dbReference>
<evidence type="ECO:0000313" key="4">
    <source>
        <dbReference type="EMBL" id="WZL76009.1"/>
    </source>
</evidence>
<dbReference type="CDD" id="cd00609">
    <property type="entry name" value="AAT_like"/>
    <property type="match status" value="1"/>
</dbReference>
<dbReference type="GO" id="GO:0008483">
    <property type="term" value="F:transaminase activity"/>
    <property type="evidence" value="ECO:0007669"/>
    <property type="project" value="UniProtKB-KW"/>
</dbReference>
<accession>A0ABZ2YDW2</accession>
<keyword evidence="5" id="KW-1185">Reference proteome</keyword>
<dbReference type="InterPro" id="IPR015422">
    <property type="entry name" value="PyrdxlP-dep_Trfase_small"/>
</dbReference>
<dbReference type="InterPro" id="IPR015421">
    <property type="entry name" value="PyrdxlP-dep_Trfase_major"/>
</dbReference>
<comment type="cofactor">
    <cofactor evidence="1">
        <name>pyridoxal 5'-phosphate</name>
        <dbReference type="ChEBI" id="CHEBI:597326"/>
    </cofactor>
</comment>
<evidence type="ECO:0000256" key="1">
    <source>
        <dbReference type="ARBA" id="ARBA00001933"/>
    </source>
</evidence>
<sequence length="358" mass="41762">MSRVHGGRLFEEREKQGSLFLDFSASINPWGPPSVLRKNWSKMWQWVSTYPPLDIELFQNWIAQIYGFSGETILPCNGATQGIYLLGRILEGKRVTIIEPCFTEYSLAFRLGGKEIEHFFYLGDEETEESLKLLFTTHPDILIMGNPTNPLGNPYPEGFLKAVWEYVLEKGIFLVVDEVFQEFMNEETSFSGKIADYRRLFVVRSLTKYFSIPGLRGGFLLTHPSNVYSLKEHIEPWSVNAVLASALKILSESDLSAFRETTIKNLKKEKEYLEEHWKAFSDVVLLYPSRVNFYMFRVLDSKADLYSFFYQRGMLIRSLSDFWGLDRNFYRISLRTHSENRRFLGALEEFVDDLRNSW</sequence>
<organism evidence="4 5">
    <name type="scientific">Thermatribacter velox</name>
    <dbReference type="NCBI Taxonomy" id="3039681"/>
    <lineage>
        <taxon>Bacteria</taxon>
        <taxon>Pseudomonadati</taxon>
        <taxon>Atribacterota</taxon>
        <taxon>Atribacteria</taxon>
        <taxon>Atribacterales</taxon>
        <taxon>Thermatribacteraceae</taxon>
        <taxon>Thermatribacter</taxon>
    </lineage>
</organism>
<dbReference type="InterPro" id="IPR015424">
    <property type="entry name" value="PyrdxlP-dep_Trfase"/>
</dbReference>
<evidence type="ECO:0000256" key="2">
    <source>
        <dbReference type="ARBA" id="ARBA00022898"/>
    </source>
</evidence>
<name>A0ABZ2YDW2_9BACT</name>
<dbReference type="PANTHER" id="PTHR42885:SF1">
    <property type="entry name" value="THREONINE-PHOSPHATE DECARBOXYLASE"/>
    <property type="match status" value="1"/>
</dbReference>
<dbReference type="RefSeq" id="WP_369018163.1">
    <property type="nucleotide sequence ID" value="NZ_CP121689.1"/>
</dbReference>
<gene>
    <name evidence="4" type="ORF">QBE54_10555</name>
</gene>
<evidence type="ECO:0000313" key="5">
    <source>
        <dbReference type="Proteomes" id="UP001461341"/>
    </source>
</evidence>
<protein>
    <submittedName>
        <fullName evidence="4">Aminotransferase class I/II-fold pyridoxal phosphate-dependent enzyme</fullName>
    </submittedName>
</protein>